<dbReference type="SUPFAM" id="SSF103473">
    <property type="entry name" value="MFS general substrate transporter"/>
    <property type="match status" value="1"/>
</dbReference>
<dbReference type="Gene3D" id="1.20.1250.20">
    <property type="entry name" value="MFS general substrate transporter like domains"/>
    <property type="match status" value="2"/>
</dbReference>
<feature type="transmembrane region" description="Helical" evidence="7">
    <location>
        <begin position="2040"/>
        <end position="2060"/>
    </location>
</feature>
<dbReference type="InterPro" id="IPR049680">
    <property type="entry name" value="FLVCR1-2_SLC49-like"/>
</dbReference>
<feature type="transmembrane region" description="Helical" evidence="7">
    <location>
        <begin position="2182"/>
        <end position="2205"/>
    </location>
</feature>
<proteinExistence type="predicted"/>
<dbReference type="PROSITE" id="PS50850">
    <property type="entry name" value="MFS"/>
    <property type="match status" value="1"/>
</dbReference>
<accession>A0A1Q9EV99</accession>
<sequence length="2322" mass="252857">MPSSAAKYACNGPWGRWHAVRTDAFQGSAVYRMDASSGGSARNGAVDCFCSEEYAQLWQDLQIDDPVHSPAMARLRRAHVRAQATCLAEDSVSQPSTAPPAAQPQINSWAEHAPPRLDSAVIAQLTKDFKTNYPDEFLDSDAMPSVRLLSIVHKWFAPQGTITWVPWQLRLSHKQYQEIIESKSSKMLRTEAQFLSTALFDETPEMPVEHLRLSPAWLSRIQTVFRNAIALCKGAHLARLKALDKKVLDAATQSPSDASLRTVTTTELVAADRKIWHEIALLHSTGWSLDDALREITTVRADVANLLQLRAKPPPPPNRPLRKDPKGTGKGKTDPKSGRGNGAPTLKRKTPGDSTAKEIKAGDLVSQHGDRTFCIRWNKGTCRNAQCKYLHACALKLPNGVEQAQPTPPEPSTSSSAPRPCTAATSQQKPPDALDSDTGSDSSSIDLSPPAEGTATLSRPRLCLQLVGSGMPKAAPSTAVDSFQEVSLAQGRTLKHSTASLIRRIAWAGLLGWLLIWADFEHFSSDEHEWCRSLLRTAHLQGAHVAFIFPARCAAQHADAYTHLCQELAAHCTALPAEPPFSKRIFCSTDATLGDLSNDASLSTLHDSMGLHCTAVGFAKASLASFQTMLPQCFLPRRPAICDGGGLFSSADHTANNTSAQPQPLLKLSQAMLAYLNKHRLIKHIADCLKEARQEPPLGTEHCLALVAIVREHLAPHMSAEHFASISEGQPFRLHILQSLARAIHDKDRDLPDILAQGVPTGAFDPLPSSGLWTQAQQGLEFGDDLSGPALEHCTGNWTRAEQNPDLLSELIDKEIAQGWVRKFDGTEQDAALHWPSGTAIGKLNLVLAEGKEPRIVLDSPVCGLNPSVHLPERVALPTGADVQRSSLSDDCFAQLCAVSLDFKAAHKCCKVLPKDQGTLLFRHRGALYHYTVCHFGARFSAYWWQRTGSLILRCLHALLCKHQHRAWLYVDDLLLLLRMQEVEVGAALTVALLGALNAPVSWKKAQFAQQVVWCGWKFCFASESVELVANKLAKLREQLQALRAAHKVPRKSLEAALGLLNWATTFSKHLRPFMAPLYKDLHSAKGTLHSIAPASWAAFYEALDSTARLTRTPAGSWLPRNAQLLEVGALKVHSKADVPQVPPSHKHQWVRLANPSRQEIHLRKESEFVLQWLSLCFAHEQPRSLRCAPLMPCMSAADAFADQHRMGIGGWLSTARCFVWFSEIFSDEDIRQQWPQLSGSLQPYIGCFETLAQLALAQCTWQLLRSRHARFVLPSASDNTSAESGLNKLFSTAEPLGTFLRLAATWAHLHRVQFQVEHLAGEKNTWADAMSRGRIAFVQHRAHVPYRLAKRRTAPWTAMASETRSLIALLLKCHDYCRLAQDTRPAAVRTSWRDDGCPTTPQLRTSAKLPLWYFPLSDRFAMALLADAAGLPNPRIELGKRSWWGTQISDITVNVENLEDSESQRLGILGCCSRAAGVLRNCCVCCTVAVLLPAICLVIGSELDTSTYRLAVMAVGLLLLAISCCLCCCSLRHTCCEGIFNLPEPAPLVPPLSKTPGARLEIKKLLLVYNPNAGKRQAKRILEEMVLPGLQRRGVECTTIATESVGHARHLGMTLPLANFQAVVTLGGDGTFHELVNGMFSREDGKQIPVSLIPLGTGNGLSATLRQNMQRQGEEVSVWSEMDAILDWSLDRISAGHVARVDLLEVEVMNRRLLAVMMVFLGLFAEVDVVAEPMRWLGPARFDIASILMILKQQPQTLRCKLTLADGTVREDSLSTIGACMGLCQHFSDKLRSVPQAQLDDGLAEFSVLSSGATVDKTFAGFLKLPNGAHTEDKDVWDSKQVTSAEIIFEGPGIFNVDGEVLEHDGMLRIRVLPAALQLLVGKDEVASAGPAEEAALPTWSADTARWRMLLLFMFGCMANQAMWIGFAPIEADVMKDYGVSSTYVNFLSLVFMIVYLPANFPASYAMDVLGCRWALLVGGCLQTFGAVLRCLPADPVTARYLVMAGQALAAVGQPFFTDMPPKIAADWFPAYQRVLADTLASLSISVGAAVGFILPATLGLRQMLYLHLAWSALSLALTFLFFRAAPATPPSPKKHHEGKSFGLELAAALSNGNLWCLILSFSCSLGSFNTLSTLAAQLVGPFGYSADDASIFGVACTICGVLGALVMSVIVGLTGKHKPVLTTCCVLCVLFALLAALTVIYVGDGPGGLELLALAFGGLGFSAMPLMPISFEAAIMVSQAGEGTLAGLCMSGGQILGIGQTLILGQLVQSGHPKIAWIISGGLFCVALLAVSLFNPRSNSFHLPLPEESDVEESRTSCSS</sequence>
<dbReference type="GO" id="GO:0016020">
    <property type="term" value="C:membrane"/>
    <property type="evidence" value="ECO:0007669"/>
    <property type="project" value="UniProtKB-SubCell"/>
</dbReference>
<keyword evidence="2 7" id="KW-0812">Transmembrane</keyword>
<dbReference type="InterPro" id="IPR043502">
    <property type="entry name" value="DNA/RNA_pol_sf"/>
</dbReference>
<dbReference type="SMART" id="SM00046">
    <property type="entry name" value="DAGKc"/>
    <property type="match status" value="1"/>
</dbReference>
<feature type="region of interest" description="Disordered" evidence="6">
    <location>
        <begin position="402"/>
        <end position="455"/>
    </location>
</feature>
<dbReference type="Pfam" id="PF00781">
    <property type="entry name" value="DAGK_cat"/>
    <property type="match status" value="1"/>
</dbReference>
<dbReference type="Proteomes" id="UP000186817">
    <property type="component" value="Unassembled WGS sequence"/>
</dbReference>
<evidence type="ECO:0000256" key="4">
    <source>
        <dbReference type="ARBA" id="ARBA00023136"/>
    </source>
</evidence>
<feature type="transmembrane region" description="Helical" evidence="7">
    <location>
        <begin position="1943"/>
        <end position="1960"/>
    </location>
</feature>
<gene>
    <name evidence="11" type="primary">mfsd7-A</name>
    <name evidence="11" type="ORF">AK812_SmicGene4785</name>
</gene>
<dbReference type="PANTHER" id="PTHR10924">
    <property type="entry name" value="MAJOR FACILITATOR SUPERFAMILY PROTEIN-RELATED"/>
    <property type="match status" value="1"/>
</dbReference>
<dbReference type="GO" id="GO:0022857">
    <property type="term" value="F:transmembrane transporter activity"/>
    <property type="evidence" value="ECO:0007669"/>
    <property type="project" value="InterPro"/>
</dbReference>
<feature type="transmembrane region" description="Helical" evidence="7">
    <location>
        <begin position="2066"/>
        <end position="2086"/>
    </location>
</feature>
<feature type="transmembrane region" description="Helical" evidence="7">
    <location>
        <begin position="2151"/>
        <end position="2175"/>
    </location>
</feature>
<feature type="transmembrane region" description="Helical" evidence="7">
    <location>
        <begin position="1911"/>
        <end position="1931"/>
    </location>
</feature>
<dbReference type="Gene3D" id="3.40.50.10330">
    <property type="entry name" value="Probable inorganic polyphosphate/atp-NAD kinase, domain 1"/>
    <property type="match status" value="1"/>
</dbReference>
<feature type="zinc finger region" description="C3H1-type" evidence="5">
    <location>
        <begin position="369"/>
        <end position="394"/>
    </location>
</feature>
<keyword evidence="5" id="KW-0479">Metal-binding</keyword>
<evidence type="ECO:0000256" key="1">
    <source>
        <dbReference type="ARBA" id="ARBA00004141"/>
    </source>
</evidence>
<dbReference type="InterPro" id="IPR000571">
    <property type="entry name" value="Znf_CCCH"/>
</dbReference>
<feature type="transmembrane region" description="Helical" evidence="7">
    <location>
        <begin position="2277"/>
        <end position="2296"/>
    </location>
</feature>
<feature type="compositionally biased region" description="Basic and acidic residues" evidence="6">
    <location>
        <begin position="321"/>
        <end position="337"/>
    </location>
</feature>
<name>A0A1Q9EV99_SYMMI</name>
<protein>
    <submittedName>
        <fullName evidence="11">Major facilitator superfamily domain-containing protein 7-a</fullName>
    </submittedName>
</protein>
<comment type="subcellular location">
    <subcellularLocation>
        <location evidence="1">Membrane</location>
        <topology evidence="1">Multi-pass membrane protein</topology>
    </subcellularLocation>
</comment>
<dbReference type="PROSITE" id="PS50146">
    <property type="entry name" value="DAGK"/>
    <property type="match status" value="1"/>
</dbReference>
<feature type="domain" description="DAGKc" evidence="9">
    <location>
        <begin position="1561"/>
        <end position="1711"/>
    </location>
</feature>
<dbReference type="GO" id="GO:0008270">
    <property type="term" value="F:zinc ion binding"/>
    <property type="evidence" value="ECO:0007669"/>
    <property type="project" value="UniProtKB-KW"/>
</dbReference>
<reference evidence="11 12" key="1">
    <citation type="submission" date="2016-02" db="EMBL/GenBank/DDBJ databases">
        <title>Genome analysis of coral dinoflagellate symbionts highlights evolutionary adaptations to a symbiotic lifestyle.</title>
        <authorList>
            <person name="Aranda M."/>
            <person name="Li Y."/>
            <person name="Liew Y.J."/>
            <person name="Baumgarten S."/>
            <person name="Simakov O."/>
            <person name="Wilson M."/>
            <person name="Piel J."/>
            <person name="Ashoor H."/>
            <person name="Bougouffa S."/>
            <person name="Bajic V.B."/>
            <person name="Ryu T."/>
            <person name="Ravasi T."/>
            <person name="Bayer T."/>
            <person name="Micklem G."/>
            <person name="Kim H."/>
            <person name="Bhak J."/>
            <person name="Lajeunesse T.C."/>
            <person name="Voolstra C.R."/>
        </authorList>
    </citation>
    <scope>NUCLEOTIDE SEQUENCE [LARGE SCALE GENOMIC DNA]</scope>
    <source>
        <strain evidence="11 12">CCMP2467</strain>
    </source>
</reference>
<keyword evidence="4 7" id="KW-0472">Membrane</keyword>
<feature type="region of interest" description="Disordered" evidence="6">
    <location>
        <begin position="307"/>
        <end position="363"/>
    </location>
</feature>
<keyword evidence="5" id="KW-0862">Zinc</keyword>
<feature type="transmembrane region" description="Helical" evidence="7">
    <location>
        <begin position="2211"/>
        <end position="2233"/>
    </location>
</feature>
<keyword evidence="5" id="KW-0863">Zinc-finger</keyword>
<dbReference type="InterPro" id="IPR011701">
    <property type="entry name" value="MFS"/>
</dbReference>
<evidence type="ECO:0000256" key="7">
    <source>
        <dbReference type="SAM" id="Phobius"/>
    </source>
</evidence>
<evidence type="ECO:0000256" key="2">
    <source>
        <dbReference type="ARBA" id="ARBA00022692"/>
    </source>
</evidence>
<feature type="transmembrane region" description="Helical" evidence="7">
    <location>
        <begin position="2245"/>
        <end position="2265"/>
    </location>
</feature>
<evidence type="ECO:0000256" key="6">
    <source>
        <dbReference type="SAM" id="MobiDB-lite"/>
    </source>
</evidence>
<evidence type="ECO:0000259" key="9">
    <source>
        <dbReference type="PROSITE" id="PS50146"/>
    </source>
</evidence>
<keyword evidence="12" id="KW-1185">Reference proteome</keyword>
<dbReference type="OrthoDB" id="3853857at2759"/>
<dbReference type="SUPFAM" id="SSF111331">
    <property type="entry name" value="NAD kinase/diacylglycerol kinase-like"/>
    <property type="match status" value="1"/>
</dbReference>
<feature type="compositionally biased region" description="Low complexity" evidence="6">
    <location>
        <begin position="436"/>
        <end position="448"/>
    </location>
</feature>
<dbReference type="InterPro" id="IPR001206">
    <property type="entry name" value="Diacylglycerol_kinase_cat_dom"/>
</dbReference>
<evidence type="ECO:0000256" key="3">
    <source>
        <dbReference type="ARBA" id="ARBA00022989"/>
    </source>
</evidence>
<dbReference type="Pfam" id="PF07690">
    <property type="entry name" value="MFS_1"/>
    <property type="match status" value="1"/>
</dbReference>
<dbReference type="EMBL" id="LSRX01000060">
    <property type="protein sequence ID" value="OLQ11347.1"/>
    <property type="molecule type" value="Genomic_DNA"/>
</dbReference>
<dbReference type="PANTHER" id="PTHR10924:SF6">
    <property type="entry name" value="SOLUTE CARRIER FAMILY 49 MEMBER A3"/>
    <property type="match status" value="1"/>
</dbReference>
<organism evidence="11 12">
    <name type="scientific">Symbiodinium microadriaticum</name>
    <name type="common">Dinoflagellate</name>
    <name type="synonym">Zooxanthella microadriatica</name>
    <dbReference type="NCBI Taxonomy" id="2951"/>
    <lineage>
        <taxon>Eukaryota</taxon>
        <taxon>Sar</taxon>
        <taxon>Alveolata</taxon>
        <taxon>Dinophyceae</taxon>
        <taxon>Suessiales</taxon>
        <taxon>Symbiodiniaceae</taxon>
        <taxon>Symbiodinium</taxon>
    </lineage>
</organism>
<dbReference type="InterPro" id="IPR016064">
    <property type="entry name" value="NAD/diacylglycerol_kinase_sf"/>
</dbReference>
<dbReference type="InterPro" id="IPR017438">
    <property type="entry name" value="ATP-NAD_kinase_N"/>
</dbReference>
<dbReference type="SUPFAM" id="SSF56672">
    <property type="entry name" value="DNA/RNA polymerases"/>
    <property type="match status" value="1"/>
</dbReference>
<feature type="domain" description="C3H1-type" evidence="8">
    <location>
        <begin position="369"/>
        <end position="394"/>
    </location>
</feature>
<evidence type="ECO:0000259" key="10">
    <source>
        <dbReference type="PROSITE" id="PS50850"/>
    </source>
</evidence>
<dbReference type="GO" id="GO:0016301">
    <property type="term" value="F:kinase activity"/>
    <property type="evidence" value="ECO:0007669"/>
    <property type="project" value="InterPro"/>
</dbReference>
<dbReference type="Gene3D" id="2.60.200.40">
    <property type="match status" value="2"/>
</dbReference>
<evidence type="ECO:0000259" key="8">
    <source>
        <dbReference type="PROSITE" id="PS50103"/>
    </source>
</evidence>
<evidence type="ECO:0000313" key="11">
    <source>
        <dbReference type="EMBL" id="OLQ11347.1"/>
    </source>
</evidence>
<dbReference type="PROSITE" id="PS50103">
    <property type="entry name" value="ZF_C3H1"/>
    <property type="match status" value="1"/>
</dbReference>
<evidence type="ECO:0000313" key="12">
    <source>
        <dbReference type="Proteomes" id="UP000186817"/>
    </source>
</evidence>
<dbReference type="InterPro" id="IPR020846">
    <property type="entry name" value="MFS_dom"/>
</dbReference>
<comment type="caution">
    <text evidence="11">The sequence shown here is derived from an EMBL/GenBank/DDBJ whole genome shotgun (WGS) entry which is preliminary data.</text>
</comment>
<dbReference type="InterPro" id="IPR036259">
    <property type="entry name" value="MFS_trans_sf"/>
</dbReference>
<keyword evidence="3 7" id="KW-1133">Transmembrane helix</keyword>
<evidence type="ECO:0000256" key="5">
    <source>
        <dbReference type="PROSITE-ProRule" id="PRU00723"/>
    </source>
</evidence>
<feature type="domain" description="Major facilitator superfamily (MFS) profile" evidence="10">
    <location>
        <begin position="1909"/>
        <end position="2301"/>
    </location>
</feature>